<accession>A0A1H2CV00</accession>
<evidence type="ECO:0000313" key="3">
    <source>
        <dbReference type="Proteomes" id="UP000198688"/>
    </source>
</evidence>
<organism evidence="2 3">
    <name type="scientific">Actinoplanes derwentensis</name>
    <dbReference type="NCBI Taxonomy" id="113562"/>
    <lineage>
        <taxon>Bacteria</taxon>
        <taxon>Bacillati</taxon>
        <taxon>Actinomycetota</taxon>
        <taxon>Actinomycetes</taxon>
        <taxon>Micromonosporales</taxon>
        <taxon>Micromonosporaceae</taxon>
        <taxon>Actinoplanes</taxon>
    </lineage>
</organism>
<keyword evidence="3" id="KW-1185">Reference proteome</keyword>
<dbReference type="EMBL" id="LT629758">
    <property type="protein sequence ID" value="SDT74204.1"/>
    <property type="molecule type" value="Genomic_DNA"/>
</dbReference>
<proteinExistence type="predicted"/>
<dbReference type="Proteomes" id="UP000198688">
    <property type="component" value="Chromosome I"/>
</dbReference>
<dbReference type="OrthoDB" id="3687446at2"/>
<dbReference type="STRING" id="113562.SAMN04489716_6908"/>
<name>A0A1H2CV00_9ACTN</name>
<protein>
    <submittedName>
        <fullName evidence="2">Uncharacterized protein</fullName>
    </submittedName>
</protein>
<feature type="compositionally biased region" description="Basic and acidic residues" evidence="1">
    <location>
        <begin position="263"/>
        <end position="281"/>
    </location>
</feature>
<gene>
    <name evidence="2" type="ORF">SAMN04489716_6908</name>
</gene>
<evidence type="ECO:0000313" key="2">
    <source>
        <dbReference type="EMBL" id="SDT74204.1"/>
    </source>
</evidence>
<sequence length="402" mass="44310">MTKPAPLTWTDSHSDDLIEAVSKRPHDAPYTGAHYTIEHDSGFRPGRPNERAQWHLDYVHEDDEGDADSIPLGRYIDLDSAKAAAEEYEQTGQAPAGVRGRMARVRLTSSNGVYADFHLDEDAALTVEVDGREYVGVVMAYEDRPVQVVIWPDENGEDNETFTSPGVPVLVQELTWLDQDPLGADRITAQSSRHYAPFTSAFYAITHDSGSHLDEPNDEPEWALTFHLENEEGRAGKQRLGHYPDLAAAKSAAAWYERRDGRGTDRLRGVDHQPAGDRRAVTESSSEPQPTTPAGAIPEASCRRCHETFVPADDEHLAREDGQPCGGTSDLRGSWHTPQAATEFVPVDRFGQLTVEITREQLQEWAGRSLTDDDVYSLDDAIPNSSIPEAIAVIVDGLGSDE</sequence>
<dbReference type="RefSeq" id="WP_092550690.1">
    <property type="nucleotide sequence ID" value="NZ_BOMJ01000003.1"/>
</dbReference>
<evidence type="ECO:0000256" key="1">
    <source>
        <dbReference type="SAM" id="MobiDB-lite"/>
    </source>
</evidence>
<feature type="region of interest" description="Disordered" evidence="1">
    <location>
        <begin position="263"/>
        <end position="300"/>
    </location>
</feature>
<dbReference type="AlphaFoldDB" id="A0A1H2CV00"/>
<reference evidence="2 3" key="1">
    <citation type="submission" date="2016-10" db="EMBL/GenBank/DDBJ databases">
        <authorList>
            <person name="de Groot N.N."/>
        </authorList>
    </citation>
    <scope>NUCLEOTIDE SEQUENCE [LARGE SCALE GENOMIC DNA]</scope>
    <source>
        <strain evidence="2 3">DSM 43941</strain>
    </source>
</reference>